<reference evidence="3 4" key="1">
    <citation type="submission" date="2019-12" db="EMBL/GenBank/DDBJ databases">
        <authorList>
            <person name="Alioto T."/>
            <person name="Alioto T."/>
            <person name="Gomez Garrido J."/>
        </authorList>
    </citation>
    <scope>NUCLEOTIDE SEQUENCE [LARGE SCALE GENOMIC DNA]</scope>
</reference>
<accession>A0A8S0VEY1</accession>
<dbReference type="Proteomes" id="UP000594638">
    <property type="component" value="Unassembled WGS sequence"/>
</dbReference>
<dbReference type="OrthoDB" id="2020598at2759"/>
<organism evidence="3 4">
    <name type="scientific">Olea europaea subsp. europaea</name>
    <dbReference type="NCBI Taxonomy" id="158383"/>
    <lineage>
        <taxon>Eukaryota</taxon>
        <taxon>Viridiplantae</taxon>
        <taxon>Streptophyta</taxon>
        <taxon>Embryophyta</taxon>
        <taxon>Tracheophyta</taxon>
        <taxon>Spermatophyta</taxon>
        <taxon>Magnoliopsida</taxon>
        <taxon>eudicotyledons</taxon>
        <taxon>Gunneridae</taxon>
        <taxon>Pentapetalae</taxon>
        <taxon>asterids</taxon>
        <taxon>lamiids</taxon>
        <taxon>Lamiales</taxon>
        <taxon>Oleaceae</taxon>
        <taxon>Oleeae</taxon>
        <taxon>Olea</taxon>
    </lineage>
</organism>
<evidence type="ECO:0000256" key="1">
    <source>
        <dbReference type="ARBA" id="ARBA00023054"/>
    </source>
</evidence>
<dbReference type="PANTHER" id="PTHR31342:SF16">
    <property type="entry name" value="TALIN_MIDDLE DOMAIN-CONTAINING PROTEIN"/>
    <property type="match status" value="1"/>
</dbReference>
<dbReference type="PANTHER" id="PTHR31342">
    <property type="entry name" value="PROTEIN CHUP1, CHLOROPLASTIC"/>
    <property type="match status" value="1"/>
</dbReference>
<dbReference type="Gramene" id="OE9A074079T1">
    <property type="protein sequence ID" value="OE9A074079C1"/>
    <property type="gene ID" value="OE9A074079"/>
</dbReference>
<feature type="compositionally biased region" description="Pro residues" evidence="2">
    <location>
        <begin position="145"/>
        <end position="156"/>
    </location>
</feature>
<keyword evidence="1" id="KW-0175">Coiled coil</keyword>
<keyword evidence="4" id="KW-1185">Reference proteome</keyword>
<comment type="caution">
    <text evidence="3">The sequence shown here is derived from an EMBL/GenBank/DDBJ whole genome shotgun (WGS) entry which is preliminary data.</text>
</comment>
<feature type="region of interest" description="Disordered" evidence="2">
    <location>
        <begin position="101"/>
        <end position="184"/>
    </location>
</feature>
<feature type="compositionally biased region" description="Pro residues" evidence="2">
    <location>
        <begin position="127"/>
        <end position="137"/>
    </location>
</feature>
<sequence length="444" mass="50013">MGVKSSYYSPPLLVPLRVAVRKLNPIDLKHLSFHIFPCAVVQDSRYLIQLSKKHEEEHPEVEATRLFEVNTVGRDEVVEYCEMTEDTDRFHDIVDDALETSMNEHSAPGPPPLSPISPKNNATSQSLPPPPPPPPPSLASKNPISLPPSPPPPLPPILFTSGNRACPPPPPPPMTSRNGVPVPPVMGASEGTPQPLMSKDQVLKANHQGGKAYLAPLPEETQEMADALPEMTKRSAYFRQIEEDIENHAKSINDVKATITSFQIFDMAELIKFHQYLESHLEKLTDETQVLTRFEDFSTKKLEALRMAAALYTKLDSVANTLQNWPIKSSFGQLLDKVEKYFNKIRGDIDTLERTKDDDSMKFQSHKINFDFSILVRIKELMVVVSSCCMEVGQVALKENRDLEAKQKEDFRTRGRKEGSAEMLWKTFQFAFRVYTFAGAWWTG</sequence>
<evidence type="ECO:0000313" key="4">
    <source>
        <dbReference type="Proteomes" id="UP000594638"/>
    </source>
</evidence>
<dbReference type="SUPFAM" id="SSF101447">
    <property type="entry name" value="Formin homology 2 domain (FH2 domain)"/>
    <property type="match status" value="1"/>
</dbReference>
<dbReference type="InterPro" id="IPR040265">
    <property type="entry name" value="CHUP1/IPGA1-like"/>
</dbReference>
<gene>
    <name evidence="3" type="ORF">OLEA9_A074079</name>
</gene>
<evidence type="ECO:0000256" key="2">
    <source>
        <dbReference type="SAM" id="MobiDB-lite"/>
    </source>
</evidence>
<dbReference type="EMBL" id="CACTIH010009263">
    <property type="protein sequence ID" value="CAA3028621.1"/>
    <property type="molecule type" value="Genomic_DNA"/>
</dbReference>
<dbReference type="AlphaFoldDB" id="A0A8S0VEY1"/>
<proteinExistence type="predicted"/>
<name>A0A8S0VEY1_OLEEU</name>
<evidence type="ECO:0000313" key="3">
    <source>
        <dbReference type="EMBL" id="CAA3028621.1"/>
    </source>
</evidence>
<protein>
    <submittedName>
        <fullName evidence="3">PREDICTED: uncharacterized protein At4g04980-like</fullName>
    </submittedName>
</protein>